<name>A0A1N7STJ4_9BURK</name>
<feature type="compositionally biased region" description="Low complexity" evidence="1">
    <location>
        <begin position="1"/>
        <end position="14"/>
    </location>
</feature>
<dbReference type="EMBL" id="CYGY02000094">
    <property type="protein sequence ID" value="SIT50801.1"/>
    <property type="molecule type" value="Genomic_DNA"/>
</dbReference>
<dbReference type="AlphaFoldDB" id="A0A1N7STJ4"/>
<evidence type="ECO:0000313" key="3">
    <source>
        <dbReference type="Proteomes" id="UP000195569"/>
    </source>
</evidence>
<protein>
    <submittedName>
        <fullName evidence="2">Uncharacterized protein</fullName>
    </submittedName>
</protein>
<reference evidence="2" key="1">
    <citation type="submission" date="2016-12" db="EMBL/GenBank/DDBJ databases">
        <authorList>
            <person name="Moulin L."/>
        </authorList>
    </citation>
    <scope>NUCLEOTIDE SEQUENCE [LARGE SCALE GENOMIC DNA]</scope>
    <source>
        <strain evidence="2">STM 7183</strain>
    </source>
</reference>
<dbReference type="Proteomes" id="UP000195569">
    <property type="component" value="Unassembled WGS sequence"/>
</dbReference>
<accession>A0A1N7STJ4</accession>
<gene>
    <name evidence="2" type="ORF">BN2476_940046</name>
</gene>
<organism evidence="2 3">
    <name type="scientific">Paraburkholderia piptadeniae</name>
    <dbReference type="NCBI Taxonomy" id="1701573"/>
    <lineage>
        <taxon>Bacteria</taxon>
        <taxon>Pseudomonadati</taxon>
        <taxon>Pseudomonadota</taxon>
        <taxon>Betaproteobacteria</taxon>
        <taxon>Burkholderiales</taxon>
        <taxon>Burkholderiaceae</taxon>
        <taxon>Paraburkholderia</taxon>
    </lineage>
</organism>
<comment type="caution">
    <text evidence="2">The sequence shown here is derived from an EMBL/GenBank/DDBJ whole genome shotgun (WGS) entry which is preliminary data.</text>
</comment>
<proteinExistence type="predicted"/>
<evidence type="ECO:0000313" key="2">
    <source>
        <dbReference type="EMBL" id="SIT50801.1"/>
    </source>
</evidence>
<keyword evidence="3" id="KW-1185">Reference proteome</keyword>
<feature type="region of interest" description="Disordered" evidence="1">
    <location>
        <begin position="1"/>
        <end position="59"/>
    </location>
</feature>
<sequence>MTTLGRRSACARAGSSRRDPRRAGTLPTRPAWVPVCLDPGTRRVRRPRDYPTSGLQEER</sequence>
<evidence type="ECO:0000256" key="1">
    <source>
        <dbReference type="SAM" id="MobiDB-lite"/>
    </source>
</evidence>